<feature type="compositionally biased region" description="Basic and acidic residues" evidence="2">
    <location>
        <begin position="192"/>
        <end position="202"/>
    </location>
</feature>
<gene>
    <name evidence="4" type="ORF">SAMN04488539_1624</name>
</gene>
<feature type="region of interest" description="Disordered" evidence="2">
    <location>
        <begin position="462"/>
        <end position="481"/>
    </location>
</feature>
<dbReference type="InterPro" id="IPR003615">
    <property type="entry name" value="HNH_nuc"/>
</dbReference>
<dbReference type="InterPro" id="IPR003870">
    <property type="entry name" value="DUF222"/>
</dbReference>
<name>A0A1H1RZL0_9CORY</name>
<reference evidence="4 5" key="1">
    <citation type="submission" date="2016-10" db="EMBL/GenBank/DDBJ databases">
        <authorList>
            <person name="de Groot N.N."/>
        </authorList>
    </citation>
    <scope>NUCLEOTIDE SEQUENCE [LARGE SCALE GENOMIC DNA]</scope>
    <source>
        <strain evidence="4 5">DSM 45434</strain>
    </source>
</reference>
<dbReference type="Gene3D" id="1.10.30.50">
    <property type="match status" value="1"/>
</dbReference>
<feature type="domain" description="HNH nuclease" evidence="3">
    <location>
        <begin position="358"/>
        <end position="410"/>
    </location>
</feature>
<dbReference type="Pfam" id="PF01844">
    <property type="entry name" value="HNH"/>
    <property type="match status" value="1"/>
</dbReference>
<evidence type="ECO:0000256" key="1">
    <source>
        <dbReference type="ARBA" id="ARBA00023450"/>
    </source>
</evidence>
<evidence type="ECO:0000313" key="4">
    <source>
        <dbReference type="EMBL" id="SDS41201.1"/>
    </source>
</evidence>
<dbReference type="GO" id="GO:0008270">
    <property type="term" value="F:zinc ion binding"/>
    <property type="evidence" value="ECO:0007669"/>
    <property type="project" value="InterPro"/>
</dbReference>
<dbReference type="Proteomes" id="UP000182237">
    <property type="component" value="Chromosome I"/>
</dbReference>
<proteinExistence type="inferred from homology"/>
<dbReference type="AlphaFoldDB" id="A0A1H1RZL0"/>
<dbReference type="SMART" id="SM00507">
    <property type="entry name" value="HNHc"/>
    <property type="match status" value="1"/>
</dbReference>
<keyword evidence="4" id="KW-0255">Endonuclease</keyword>
<dbReference type="Pfam" id="PF02720">
    <property type="entry name" value="DUF222"/>
    <property type="match status" value="1"/>
</dbReference>
<keyword evidence="4" id="KW-0378">Hydrolase</keyword>
<keyword evidence="4" id="KW-0540">Nuclease</keyword>
<organism evidence="4 5">
    <name type="scientific">Corynebacterium timonense</name>
    <dbReference type="NCBI Taxonomy" id="441500"/>
    <lineage>
        <taxon>Bacteria</taxon>
        <taxon>Bacillati</taxon>
        <taxon>Actinomycetota</taxon>
        <taxon>Actinomycetes</taxon>
        <taxon>Mycobacteriales</taxon>
        <taxon>Corynebacteriaceae</taxon>
        <taxon>Corynebacterium</taxon>
    </lineage>
</organism>
<feature type="region of interest" description="Disordered" evidence="2">
    <location>
        <begin position="94"/>
        <end position="138"/>
    </location>
</feature>
<feature type="region of interest" description="Disordered" evidence="2">
    <location>
        <begin position="415"/>
        <end position="454"/>
    </location>
</feature>
<evidence type="ECO:0000313" key="5">
    <source>
        <dbReference type="Proteomes" id="UP000182237"/>
    </source>
</evidence>
<sequence>MDKLSRINDQLESLFDDLSSLFADPDTLAFADVHCQMERLERIANTKAAIDAAFAYICERDDAGRSVGSRYPTAYLTEKLGISRSEAYSRLSRGRKLYAPPEPAPDTPDSTDEPNHDEKEKKDRRRAQDRAGEVSAEKQRIIDRELEALLPGASPNRAQLLADALDAAAGRSPEDLRRWVRRRVDQANARAPKPDRPKDPRGPYRNRSAHIGAQRTDGSCDITITAPAGEAALIKALLDAGLRPGSNLPEDQADKDSRTPAQRRFDQLAAIFNHYESTRSSAGNTGSAQGAASVVVSITLDDLAEADYATRFSTNTGIDINCYDLLRLGLSGSDFIVQFDRAIGMPLSIGKTRLANLPQRLVLLAAQGVCAWEGCTTPFSELEIHHLIPYAGGGPTDIENLVGLCRQHHRCNNDNRDFSGGLRHTQRDPRSERVGVAHPDGTIHFNNTDDATHAPGLRLRHRAPRYPQPAGGDPPLFTDPS</sequence>
<feature type="compositionally biased region" description="Basic and acidic residues" evidence="2">
    <location>
        <begin position="425"/>
        <end position="435"/>
    </location>
</feature>
<dbReference type="GO" id="GO:0003676">
    <property type="term" value="F:nucleic acid binding"/>
    <property type="evidence" value="ECO:0007669"/>
    <property type="project" value="InterPro"/>
</dbReference>
<dbReference type="RefSeq" id="WP_019194379.1">
    <property type="nucleotide sequence ID" value="NZ_LT629765.1"/>
</dbReference>
<accession>A0A1H1RZL0</accession>
<dbReference type="GO" id="GO:0004519">
    <property type="term" value="F:endonuclease activity"/>
    <property type="evidence" value="ECO:0007669"/>
    <property type="project" value="UniProtKB-KW"/>
</dbReference>
<evidence type="ECO:0000259" key="3">
    <source>
        <dbReference type="SMART" id="SM00507"/>
    </source>
</evidence>
<protein>
    <submittedName>
        <fullName evidence="4">HNH endonuclease</fullName>
    </submittedName>
</protein>
<dbReference type="eggNOG" id="COG1403">
    <property type="taxonomic scope" value="Bacteria"/>
</dbReference>
<dbReference type="EMBL" id="LT629765">
    <property type="protein sequence ID" value="SDS41201.1"/>
    <property type="molecule type" value="Genomic_DNA"/>
</dbReference>
<feature type="compositionally biased region" description="Basic and acidic residues" evidence="2">
    <location>
        <begin position="113"/>
        <end position="138"/>
    </location>
</feature>
<dbReference type="STRING" id="1203190.GCA_000312345_01571"/>
<dbReference type="InterPro" id="IPR002711">
    <property type="entry name" value="HNH"/>
</dbReference>
<keyword evidence="5" id="KW-1185">Reference proteome</keyword>
<comment type="similarity">
    <text evidence="1">Belongs to the Rv1128c/1148c/1588c/1702c/1945/3466 family.</text>
</comment>
<evidence type="ECO:0000256" key="2">
    <source>
        <dbReference type="SAM" id="MobiDB-lite"/>
    </source>
</evidence>
<feature type="region of interest" description="Disordered" evidence="2">
    <location>
        <begin position="183"/>
        <end position="216"/>
    </location>
</feature>
<dbReference type="CDD" id="cd00085">
    <property type="entry name" value="HNHc"/>
    <property type="match status" value="1"/>
</dbReference>